<keyword evidence="5 7" id="KW-0233">DNA recombination</keyword>
<evidence type="ECO:0000256" key="1">
    <source>
        <dbReference type="ARBA" id="ARBA00022723"/>
    </source>
</evidence>
<dbReference type="PANTHER" id="PTHR30446:SF0">
    <property type="entry name" value="RECOMBINATION PROTEIN RECR"/>
    <property type="match status" value="1"/>
</dbReference>
<evidence type="ECO:0000256" key="7">
    <source>
        <dbReference type="HAMAP-Rule" id="MF_00017"/>
    </source>
</evidence>
<dbReference type="GO" id="GO:0006310">
    <property type="term" value="P:DNA recombination"/>
    <property type="evidence" value="ECO:0007669"/>
    <property type="project" value="UniProtKB-UniRule"/>
</dbReference>
<proteinExistence type="inferred from homology"/>
<dbReference type="SMART" id="SM00493">
    <property type="entry name" value="TOPRIM"/>
    <property type="match status" value="1"/>
</dbReference>
<dbReference type="NCBIfam" id="TIGR00615">
    <property type="entry name" value="recR"/>
    <property type="match status" value="1"/>
</dbReference>
<sequence>MKAIEDLVSLLTRLPGLGRKSALRIVYSLLKSDISFSETLAERIRTLRTTIHFCSECGSYSESELCQVCADASRDRSIVCIVEQPQDVITIEASKEYRGLYHVLGGLLSPLEGIGPDQLNIGKLIQRIHRSFATSVPIQEVVIATNPTIEGDTTALYLKKLLEKEPVRVTRLATGIPVGGDLEYADRLTLARSFRGRSPL</sequence>
<name>A0A3P3XPL6_9SPIR</name>
<dbReference type="Pfam" id="PF02132">
    <property type="entry name" value="RecR_ZnF"/>
    <property type="match status" value="1"/>
</dbReference>
<keyword evidence="4 7" id="KW-0862">Zinc</keyword>
<dbReference type="EMBL" id="FWDO01000004">
    <property type="protein sequence ID" value="SLM18184.1"/>
    <property type="molecule type" value="Genomic_DNA"/>
</dbReference>
<dbReference type="AlphaFoldDB" id="A0A3P3XPL6"/>
<dbReference type="Gene3D" id="6.10.250.240">
    <property type="match status" value="1"/>
</dbReference>
<dbReference type="SUPFAM" id="SSF111304">
    <property type="entry name" value="Recombination protein RecR"/>
    <property type="match status" value="1"/>
</dbReference>
<comment type="similarity">
    <text evidence="7">Belongs to the RecR family.</text>
</comment>
<evidence type="ECO:0000256" key="2">
    <source>
        <dbReference type="ARBA" id="ARBA00022763"/>
    </source>
</evidence>
<dbReference type="GO" id="GO:0008270">
    <property type="term" value="F:zinc ion binding"/>
    <property type="evidence" value="ECO:0007669"/>
    <property type="project" value="UniProtKB-KW"/>
</dbReference>
<feature type="domain" description="Toprim" evidence="8">
    <location>
        <begin position="77"/>
        <end position="177"/>
    </location>
</feature>
<dbReference type="PROSITE" id="PS50880">
    <property type="entry name" value="TOPRIM"/>
    <property type="match status" value="1"/>
</dbReference>
<keyword evidence="1 7" id="KW-0479">Metal-binding</keyword>
<evidence type="ECO:0000256" key="5">
    <source>
        <dbReference type="ARBA" id="ARBA00023172"/>
    </source>
</evidence>
<dbReference type="PANTHER" id="PTHR30446">
    <property type="entry name" value="RECOMBINATION PROTEIN RECR"/>
    <property type="match status" value="1"/>
</dbReference>
<feature type="zinc finger region" description="C4-type" evidence="7">
    <location>
        <begin position="54"/>
        <end position="69"/>
    </location>
</feature>
<evidence type="ECO:0000259" key="8">
    <source>
        <dbReference type="PROSITE" id="PS50880"/>
    </source>
</evidence>
<dbReference type="Gene3D" id="3.40.1360.10">
    <property type="match status" value="1"/>
</dbReference>
<dbReference type="GO" id="GO:0006281">
    <property type="term" value="P:DNA repair"/>
    <property type="evidence" value="ECO:0007669"/>
    <property type="project" value="UniProtKB-UniRule"/>
</dbReference>
<dbReference type="CDD" id="cd01025">
    <property type="entry name" value="TOPRIM_recR"/>
    <property type="match status" value="1"/>
</dbReference>
<dbReference type="InterPro" id="IPR015967">
    <property type="entry name" value="Rcmb_RecR_Znf"/>
</dbReference>
<dbReference type="InterPro" id="IPR034137">
    <property type="entry name" value="TOPRIM_RecR"/>
</dbReference>
<dbReference type="InterPro" id="IPR006171">
    <property type="entry name" value="TOPRIM_dom"/>
</dbReference>
<dbReference type="HAMAP" id="MF_00017">
    <property type="entry name" value="RecR"/>
    <property type="match status" value="1"/>
</dbReference>
<dbReference type="Pfam" id="PF13662">
    <property type="entry name" value="Toprim_4"/>
    <property type="match status" value="1"/>
</dbReference>
<keyword evidence="6 7" id="KW-0234">DNA repair</keyword>
<evidence type="ECO:0000256" key="3">
    <source>
        <dbReference type="ARBA" id="ARBA00022771"/>
    </source>
</evidence>
<accession>A0A3P3XPL6</accession>
<gene>
    <name evidence="7 9" type="primary">recR</name>
    <name evidence="9" type="ORF">SPIRO4BDMA_40756</name>
</gene>
<keyword evidence="3 7" id="KW-0863">Zinc-finger</keyword>
<protein>
    <recommendedName>
        <fullName evidence="7">Recombination protein RecR</fullName>
    </recommendedName>
</protein>
<comment type="function">
    <text evidence="7">May play a role in DNA repair. It seems to be involved in an RecBC-independent recombinational process of DNA repair. It may act with RecF and RecO.</text>
</comment>
<dbReference type="PROSITE" id="PS01300">
    <property type="entry name" value="RECR"/>
    <property type="match status" value="1"/>
</dbReference>
<evidence type="ECO:0000313" key="9">
    <source>
        <dbReference type="EMBL" id="SLM18184.1"/>
    </source>
</evidence>
<reference evidence="9" key="1">
    <citation type="submission" date="2017-02" db="EMBL/GenBank/DDBJ databases">
        <authorList>
            <person name="Regsiter A."/>
            <person name="William W."/>
        </authorList>
    </citation>
    <scope>NUCLEOTIDE SEQUENCE</scope>
    <source>
        <strain evidence="9">BdmA 4</strain>
    </source>
</reference>
<dbReference type="Gene3D" id="1.10.8.420">
    <property type="entry name" value="RecR Domain 1"/>
    <property type="match status" value="1"/>
</dbReference>
<evidence type="ECO:0000256" key="6">
    <source>
        <dbReference type="ARBA" id="ARBA00023204"/>
    </source>
</evidence>
<dbReference type="GO" id="GO:0003677">
    <property type="term" value="F:DNA binding"/>
    <property type="evidence" value="ECO:0007669"/>
    <property type="project" value="UniProtKB-UniRule"/>
</dbReference>
<keyword evidence="2 7" id="KW-0227">DNA damage</keyword>
<dbReference type="InterPro" id="IPR000093">
    <property type="entry name" value="DNA_Rcmb_RecR"/>
</dbReference>
<dbReference type="InterPro" id="IPR023627">
    <property type="entry name" value="Rcmb_RecR"/>
</dbReference>
<dbReference type="Pfam" id="PF21176">
    <property type="entry name" value="RecR_HhH"/>
    <property type="match status" value="1"/>
</dbReference>
<dbReference type="Pfam" id="PF21175">
    <property type="entry name" value="RecR_C"/>
    <property type="match status" value="1"/>
</dbReference>
<evidence type="ECO:0000256" key="4">
    <source>
        <dbReference type="ARBA" id="ARBA00022833"/>
    </source>
</evidence>
<organism evidence="9">
    <name type="scientific">uncultured spirochete</name>
    <dbReference type="NCBI Taxonomy" id="156406"/>
    <lineage>
        <taxon>Bacteria</taxon>
        <taxon>Pseudomonadati</taxon>
        <taxon>Spirochaetota</taxon>
        <taxon>Spirochaetia</taxon>
        <taxon>Spirochaetales</taxon>
        <taxon>environmental samples</taxon>
    </lineage>
</organism>